<reference evidence="3 4" key="1">
    <citation type="submission" date="2019-01" db="EMBL/GenBank/DDBJ databases">
        <title>Nuclear Genome Assembly of the Microalgal Biofuel strain Nannochloropsis salina CCMP1776.</title>
        <authorList>
            <person name="Hovde B."/>
        </authorList>
    </citation>
    <scope>NUCLEOTIDE SEQUENCE [LARGE SCALE GENOMIC DNA]</scope>
    <source>
        <strain evidence="3 4">CCMP1776</strain>
    </source>
</reference>
<dbReference type="GO" id="GO:0005739">
    <property type="term" value="C:mitochondrion"/>
    <property type="evidence" value="ECO:0007669"/>
    <property type="project" value="TreeGrafter"/>
</dbReference>
<dbReference type="InterPro" id="IPR045866">
    <property type="entry name" value="FAM210A/B-like"/>
</dbReference>
<accession>A0A4D9D4D8</accession>
<keyword evidence="4" id="KW-1185">Reference proteome</keyword>
<feature type="region of interest" description="Disordered" evidence="1">
    <location>
        <begin position="118"/>
        <end position="141"/>
    </location>
</feature>
<protein>
    <recommendedName>
        <fullName evidence="5">DUF1279 domain-containing protein</fullName>
    </recommendedName>
</protein>
<dbReference type="AlphaFoldDB" id="A0A4D9D4D8"/>
<keyword evidence="2" id="KW-0812">Transmembrane</keyword>
<organism evidence="3 4">
    <name type="scientific">Nannochloropsis salina CCMP1776</name>
    <dbReference type="NCBI Taxonomy" id="1027361"/>
    <lineage>
        <taxon>Eukaryota</taxon>
        <taxon>Sar</taxon>
        <taxon>Stramenopiles</taxon>
        <taxon>Ochrophyta</taxon>
        <taxon>Eustigmatophyceae</taxon>
        <taxon>Eustigmatales</taxon>
        <taxon>Monodopsidaceae</taxon>
        <taxon>Microchloropsis</taxon>
        <taxon>Microchloropsis salina</taxon>
    </lineage>
</organism>
<evidence type="ECO:0000256" key="2">
    <source>
        <dbReference type="SAM" id="Phobius"/>
    </source>
</evidence>
<feature type="transmembrane region" description="Helical" evidence="2">
    <location>
        <begin position="269"/>
        <end position="287"/>
    </location>
</feature>
<dbReference type="OrthoDB" id="441016at2759"/>
<name>A0A4D9D4D8_9STRA</name>
<sequence length="362" mass="40026">MRTTMHLRRCASLLVTPPTMGPRCAGHQHRLSQRPLSYSMSSSRAWFCVHTTSEDEKSGAPLLSGPLQFYFKPPVSSASSPSARLATSPFLRQTHSTFNKSMKLINPCRVTRRPFFSSRPTSLSSTGPPSSSPPSGPAPPKPTWKELFKKYGPAFLVYWNGVWILSGITIYAALELGGVDPLPLARAVHLDALIDLEKIDPSHGNVAVAILLNEVVEIVRFPFVLATVPKVTAWWDQHKPAYFKPKPRADGSLPPSWGELVRIHGPPFLVWWGTLWVLGAGGLFLGFEHHLFGADVDALTLARAWGVDKVVDLSGVPPSLGNMGVAIACNEVLEVVRFPLALLTVKPWTRWWYRIRGKRMPE</sequence>
<dbReference type="PANTHER" id="PTHR21377">
    <property type="entry name" value="PROTEIN FAM210B, MITOCHONDRIAL"/>
    <property type="match status" value="1"/>
</dbReference>
<dbReference type="Proteomes" id="UP000355283">
    <property type="component" value="Unassembled WGS sequence"/>
</dbReference>
<dbReference type="EMBL" id="SDOX01000036">
    <property type="protein sequence ID" value="TFJ83409.1"/>
    <property type="molecule type" value="Genomic_DNA"/>
</dbReference>
<evidence type="ECO:0000256" key="1">
    <source>
        <dbReference type="SAM" id="MobiDB-lite"/>
    </source>
</evidence>
<feature type="compositionally biased region" description="Low complexity" evidence="1">
    <location>
        <begin position="118"/>
        <end position="129"/>
    </location>
</feature>
<dbReference type="PANTHER" id="PTHR21377:SF0">
    <property type="entry name" value="PROTEIN FAM210B, MITOCHONDRIAL"/>
    <property type="match status" value="1"/>
</dbReference>
<comment type="caution">
    <text evidence="3">The sequence shown here is derived from an EMBL/GenBank/DDBJ whole genome shotgun (WGS) entry which is preliminary data.</text>
</comment>
<keyword evidence="2" id="KW-1133">Transmembrane helix</keyword>
<evidence type="ECO:0000313" key="3">
    <source>
        <dbReference type="EMBL" id="TFJ83409.1"/>
    </source>
</evidence>
<feature type="compositionally biased region" description="Pro residues" evidence="1">
    <location>
        <begin position="130"/>
        <end position="141"/>
    </location>
</feature>
<keyword evidence="2" id="KW-0472">Membrane</keyword>
<feature type="transmembrane region" description="Helical" evidence="2">
    <location>
        <begin position="155"/>
        <end position="174"/>
    </location>
</feature>
<evidence type="ECO:0000313" key="4">
    <source>
        <dbReference type="Proteomes" id="UP000355283"/>
    </source>
</evidence>
<evidence type="ECO:0008006" key="5">
    <source>
        <dbReference type="Google" id="ProtNLM"/>
    </source>
</evidence>
<proteinExistence type="predicted"/>
<gene>
    <name evidence="3" type="ORF">NSK_005249</name>
</gene>